<dbReference type="RefSeq" id="WP_110667873.1">
    <property type="nucleotide sequence ID" value="NZ_PYBW01000030.1"/>
</dbReference>
<dbReference type="SUPFAM" id="SSF55326">
    <property type="entry name" value="PurM N-terminal domain-like"/>
    <property type="match status" value="1"/>
</dbReference>
<dbReference type="SUPFAM" id="SSF56042">
    <property type="entry name" value="PurM C-terminal domain-like"/>
    <property type="match status" value="1"/>
</dbReference>
<evidence type="ECO:0000313" key="4">
    <source>
        <dbReference type="EMBL" id="PYC82643.1"/>
    </source>
</evidence>
<proteinExistence type="inferred from homology"/>
<keyword evidence="5" id="KW-1185">Reference proteome</keyword>
<dbReference type="PANTHER" id="PTHR30303">
    <property type="entry name" value="HYDROGENASE ISOENZYMES FORMATION PROTEIN HYPE"/>
    <property type="match status" value="1"/>
</dbReference>
<comment type="caution">
    <text evidence="4">The sequence shown here is derived from an EMBL/GenBank/DDBJ whole genome shotgun (WGS) entry which is preliminary data.</text>
</comment>
<dbReference type="Pfam" id="PF02769">
    <property type="entry name" value="AIRS_C"/>
    <property type="match status" value="1"/>
</dbReference>
<dbReference type="Gene3D" id="3.30.1330.10">
    <property type="entry name" value="PurM-like, N-terminal domain"/>
    <property type="match status" value="1"/>
</dbReference>
<dbReference type="CDD" id="cd02197">
    <property type="entry name" value="HypE"/>
    <property type="match status" value="1"/>
</dbReference>
<dbReference type="PIRSF" id="PIRSF005644">
    <property type="entry name" value="Hdrgns_mtr_HypE"/>
    <property type="match status" value="1"/>
</dbReference>
<evidence type="ECO:0000313" key="5">
    <source>
        <dbReference type="Proteomes" id="UP000248039"/>
    </source>
</evidence>
<accession>A0A2V4PCB7</accession>
<dbReference type="EMBL" id="PYBW01000030">
    <property type="protein sequence ID" value="PYC82643.1"/>
    <property type="molecule type" value="Genomic_DNA"/>
</dbReference>
<evidence type="ECO:0000259" key="3">
    <source>
        <dbReference type="Pfam" id="PF02769"/>
    </source>
</evidence>
<organism evidence="4 5">
    <name type="scientific">Streptomyces tateyamensis</name>
    <dbReference type="NCBI Taxonomy" id="565073"/>
    <lineage>
        <taxon>Bacteria</taxon>
        <taxon>Bacillati</taxon>
        <taxon>Actinomycetota</taxon>
        <taxon>Actinomycetes</taxon>
        <taxon>Kitasatosporales</taxon>
        <taxon>Streptomycetaceae</taxon>
        <taxon>Streptomyces</taxon>
    </lineage>
</organism>
<feature type="domain" description="PurM-like N-terminal" evidence="2">
    <location>
        <begin position="61"/>
        <end position="173"/>
    </location>
</feature>
<reference evidence="4 5" key="1">
    <citation type="submission" date="2018-03" db="EMBL/GenBank/DDBJ databases">
        <title>Bioinformatic expansion and discovery of thiopeptide antibiotics.</title>
        <authorList>
            <person name="Schwalen C.J."/>
            <person name="Hudson G.A."/>
            <person name="Mitchell D.A."/>
        </authorList>
    </citation>
    <scope>NUCLEOTIDE SEQUENCE [LARGE SCALE GENOMIC DNA]</scope>
    <source>
        <strain evidence="4 5">ATCC 21389</strain>
    </source>
</reference>
<evidence type="ECO:0000256" key="1">
    <source>
        <dbReference type="ARBA" id="ARBA00006243"/>
    </source>
</evidence>
<evidence type="ECO:0000259" key="2">
    <source>
        <dbReference type="Pfam" id="PF00586"/>
    </source>
</evidence>
<dbReference type="PANTHER" id="PTHR30303:SF0">
    <property type="entry name" value="CARBAMOYL DEHYDRATASE HYPE"/>
    <property type="match status" value="1"/>
</dbReference>
<dbReference type="AlphaFoldDB" id="A0A2V4PCB7"/>
<dbReference type="InterPro" id="IPR010918">
    <property type="entry name" value="PurM-like_C_dom"/>
</dbReference>
<gene>
    <name evidence="4" type="primary">hypE</name>
    <name evidence="4" type="ORF">C7C46_09800</name>
</gene>
<sequence length="358" mass="36447">MQHRTVHADVPSVQFPPPAKSNLVRLGHGAGGGLSAELLDDLLLPALSGTSGPGRRAVPMEDAAVLPGTGDAELLFTTDSFVVSPLFFPGGDIGSLAVHGIINDIAMMGARPTALAVALILEEGLPLTILDQVARSIGWAAREAGVAVVTGDTQVVNQGAVDRLFITTTALGTRLPGMHTAAAHTQPGDAVLLSGPIGLHGTAVLGARKEHGFGSRIASDTRPLHGLVRVMGAAGGTAVHTLRDPTRGGLATALNEIARDSAVSVEVQEAAIPVPEPVAAACDQLGLDVLEIASAGCLVAFVAASQAENVLAAMRATREGEAAVPIGRVTDWPPGRVTLTAASRVVDMPAAEQSPRIC</sequence>
<dbReference type="Gene3D" id="3.90.650.10">
    <property type="entry name" value="PurM-like C-terminal domain"/>
    <property type="match status" value="1"/>
</dbReference>
<protein>
    <submittedName>
        <fullName evidence="4">Hydrogenase expression/formation protein HypE</fullName>
    </submittedName>
</protein>
<comment type="similarity">
    <text evidence="1">Belongs to the HypE family.</text>
</comment>
<dbReference type="InterPro" id="IPR016188">
    <property type="entry name" value="PurM-like_N"/>
</dbReference>
<dbReference type="Pfam" id="PF00586">
    <property type="entry name" value="AIRS"/>
    <property type="match status" value="1"/>
</dbReference>
<dbReference type="InterPro" id="IPR036676">
    <property type="entry name" value="PurM-like_C_sf"/>
</dbReference>
<dbReference type="NCBIfam" id="TIGR02124">
    <property type="entry name" value="hypE"/>
    <property type="match status" value="1"/>
</dbReference>
<feature type="domain" description="PurM-like C-terminal" evidence="3">
    <location>
        <begin position="186"/>
        <end position="335"/>
    </location>
</feature>
<dbReference type="GO" id="GO:0051604">
    <property type="term" value="P:protein maturation"/>
    <property type="evidence" value="ECO:0007669"/>
    <property type="project" value="TreeGrafter"/>
</dbReference>
<dbReference type="OrthoDB" id="9801934at2"/>
<name>A0A2V4PCB7_9ACTN</name>
<dbReference type="Proteomes" id="UP000248039">
    <property type="component" value="Unassembled WGS sequence"/>
</dbReference>
<dbReference type="InterPro" id="IPR036921">
    <property type="entry name" value="PurM-like_N_sf"/>
</dbReference>
<dbReference type="InterPro" id="IPR011854">
    <property type="entry name" value="HypE"/>
</dbReference>